<evidence type="ECO:0000256" key="1">
    <source>
        <dbReference type="SAM" id="MobiDB-lite"/>
    </source>
</evidence>
<feature type="region of interest" description="Disordered" evidence="1">
    <location>
        <begin position="359"/>
        <end position="389"/>
    </location>
</feature>
<dbReference type="AlphaFoldDB" id="A0A928ZX87"/>
<dbReference type="Pfam" id="PF18911">
    <property type="entry name" value="PKD_4"/>
    <property type="match status" value="1"/>
</dbReference>
<keyword evidence="4" id="KW-1185">Reference proteome</keyword>
<dbReference type="CDD" id="cd00146">
    <property type="entry name" value="PKD"/>
    <property type="match status" value="1"/>
</dbReference>
<feature type="non-terminal residue" evidence="3">
    <location>
        <position position="1"/>
    </location>
</feature>
<dbReference type="InterPro" id="IPR000601">
    <property type="entry name" value="PKD_dom"/>
</dbReference>
<feature type="region of interest" description="Disordered" evidence="1">
    <location>
        <begin position="164"/>
        <end position="184"/>
    </location>
</feature>
<evidence type="ECO:0000313" key="3">
    <source>
        <dbReference type="EMBL" id="MBE9069176.1"/>
    </source>
</evidence>
<dbReference type="SMART" id="SM00089">
    <property type="entry name" value="PKD"/>
    <property type="match status" value="1"/>
</dbReference>
<dbReference type="Proteomes" id="UP000615026">
    <property type="component" value="Unassembled WGS sequence"/>
</dbReference>
<feature type="domain" description="PKD" evidence="2">
    <location>
        <begin position="215"/>
        <end position="264"/>
    </location>
</feature>
<dbReference type="PROSITE" id="PS50093">
    <property type="entry name" value="PKD"/>
    <property type="match status" value="1"/>
</dbReference>
<gene>
    <name evidence="3" type="ORF">IQ260_21250</name>
</gene>
<dbReference type="EMBL" id="JADEXP010000243">
    <property type="protein sequence ID" value="MBE9069176.1"/>
    <property type="molecule type" value="Genomic_DNA"/>
</dbReference>
<organism evidence="3 4">
    <name type="scientific">Leptolyngbya cf. ectocarpi LEGE 11479</name>
    <dbReference type="NCBI Taxonomy" id="1828722"/>
    <lineage>
        <taxon>Bacteria</taxon>
        <taxon>Bacillati</taxon>
        <taxon>Cyanobacteriota</taxon>
        <taxon>Cyanophyceae</taxon>
        <taxon>Leptolyngbyales</taxon>
        <taxon>Leptolyngbyaceae</taxon>
        <taxon>Leptolyngbya group</taxon>
        <taxon>Leptolyngbya</taxon>
    </lineage>
</organism>
<dbReference type="RefSeq" id="WP_193995090.1">
    <property type="nucleotide sequence ID" value="NZ_JADEXP010000243.1"/>
</dbReference>
<name>A0A928ZX87_LEPEC</name>
<comment type="caution">
    <text evidence="3">The sequence shown here is derived from an EMBL/GenBank/DDBJ whole genome shotgun (WGS) entry which is preliminary data.</text>
</comment>
<evidence type="ECO:0000313" key="4">
    <source>
        <dbReference type="Proteomes" id="UP000615026"/>
    </source>
</evidence>
<feature type="compositionally biased region" description="Basic and acidic residues" evidence="1">
    <location>
        <begin position="378"/>
        <end position="389"/>
    </location>
</feature>
<dbReference type="Gene3D" id="2.60.40.10">
    <property type="entry name" value="Immunoglobulins"/>
    <property type="match status" value="1"/>
</dbReference>
<sequence length="389" mass="43356">LQTVSNTILEREQQRLTQKYGTNHPRVQKVMRRLTYNKAAKRELERQIETAKIQVPAVSRQTWMVHGRVFASQQKGIEGLILSLFDEQNRWIRAIEIACTDERGYFAIRYPIPDSSAGVVSPKQPLTLTVTDGDRKILHQEKRPLFVRAGLIDYREIILDGEPKDIVTPEPEEPTPPTDLPSKPVQVRTVNGPSALQVGQTGTFTAVIKDNSTPPVKLVWDFGDNTGGDGLTTTHSYTNPGTYTVKLTATNAGGEDSKTTTVTVRPVPTNQGLWQVRGRIQAAAGQPLSSLRVGLRDQNGEDRFELGSVQPNDAGAYVLRYSSDEFSKLFQTKPDLFLVVTNAQGEVLFRATNPFQPEVGQVDQGNVAINRTGRRRTDRGDDRSNPRRR</sequence>
<dbReference type="InterPro" id="IPR013783">
    <property type="entry name" value="Ig-like_fold"/>
</dbReference>
<dbReference type="SUPFAM" id="SSF49299">
    <property type="entry name" value="PKD domain"/>
    <property type="match status" value="1"/>
</dbReference>
<evidence type="ECO:0000259" key="2">
    <source>
        <dbReference type="PROSITE" id="PS50093"/>
    </source>
</evidence>
<reference evidence="3" key="1">
    <citation type="submission" date="2020-10" db="EMBL/GenBank/DDBJ databases">
        <authorList>
            <person name="Castelo-Branco R."/>
            <person name="Eusebio N."/>
            <person name="Adriana R."/>
            <person name="Vieira A."/>
            <person name="Brugerolle De Fraissinette N."/>
            <person name="Rezende De Castro R."/>
            <person name="Schneider M.P."/>
            <person name="Vasconcelos V."/>
            <person name="Leao P.N."/>
        </authorList>
    </citation>
    <scope>NUCLEOTIDE SEQUENCE</scope>
    <source>
        <strain evidence="3">LEGE 11479</strain>
    </source>
</reference>
<accession>A0A928ZX87</accession>
<dbReference type="InterPro" id="IPR022409">
    <property type="entry name" value="PKD/Chitinase_dom"/>
</dbReference>
<proteinExistence type="predicted"/>
<dbReference type="InterPro" id="IPR035986">
    <property type="entry name" value="PKD_dom_sf"/>
</dbReference>
<protein>
    <submittedName>
        <fullName evidence="3">PKD domain-containing protein</fullName>
    </submittedName>
</protein>